<reference evidence="2" key="1">
    <citation type="journal article" date="2013" name="Nat. Genet.">
        <title>The draft genomes of soft-shell turtle and green sea turtle yield insights into the development and evolution of the turtle-specific body plan.</title>
        <authorList>
            <person name="Wang Z."/>
            <person name="Pascual-Anaya J."/>
            <person name="Zadissa A."/>
            <person name="Li W."/>
            <person name="Niimura Y."/>
            <person name="Huang Z."/>
            <person name="Li C."/>
            <person name="White S."/>
            <person name="Xiong Z."/>
            <person name="Fang D."/>
            <person name="Wang B."/>
            <person name="Ming Y."/>
            <person name="Chen Y."/>
            <person name="Zheng Y."/>
            <person name="Kuraku S."/>
            <person name="Pignatelli M."/>
            <person name="Herrero J."/>
            <person name="Beal K."/>
            <person name="Nozawa M."/>
            <person name="Li Q."/>
            <person name="Wang J."/>
            <person name="Zhang H."/>
            <person name="Yu L."/>
            <person name="Shigenobu S."/>
            <person name="Wang J."/>
            <person name="Liu J."/>
            <person name="Flicek P."/>
            <person name="Searle S."/>
            <person name="Wang J."/>
            <person name="Kuratani S."/>
            <person name="Yin Y."/>
            <person name="Aken B."/>
            <person name="Zhang G."/>
            <person name="Irie N."/>
        </authorList>
    </citation>
    <scope>NUCLEOTIDE SEQUENCE [LARGE SCALE GENOMIC DNA]</scope>
</reference>
<organism evidence="1 2">
    <name type="scientific">Chelonia mydas</name>
    <name type="common">Green sea-turtle</name>
    <name type="synonym">Chelonia agassizi</name>
    <dbReference type="NCBI Taxonomy" id="8469"/>
    <lineage>
        <taxon>Eukaryota</taxon>
        <taxon>Metazoa</taxon>
        <taxon>Chordata</taxon>
        <taxon>Craniata</taxon>
        <taxon>Vertebrata</taxon>
        <taxon>Euteleostomi</taxon>
        <taxon>Archelosauria</taxon>
        <taxon>Testudinata</taxon>
        <taxon>Testudines</taxon>
        <taxon>Cryptodira</taxon>
        <taxon>Durocryptodira</taxon>
        <taxon>Americhelydia</taxon>
        <taxon>Chelonioidea</taxon>
        <taxon>Cheloniidae</taxon>
        <taxon>Chelonia</taxon>
    </lineage>
</organism>
<proteinExistence type="predicted"/>
<evidence type="ECO:0000313" key="1">
    <source>
        <dbReference type="EMBL" id="EMP31704.1"/>
    </source>
</evidence>
<evidence type="ECO:0000313" key="2">
    <source>
        <dbReference type="Proteomes" id="UP000031443"/>
    </source>
</evidence>
<gene>
    <name evidence="1" type="ORF">UY3_11169</name>
</gene>
<dbReference type="EMBL" id="KB544130">
    <property type="protein sequence ID" value="EMP31704.1"/>
    <property type="molecule type" value="Genomic_DNA"/>
</dbReference>
<protein>
    <submittedName>
        <fullName evidence="1">Uncharacterized protein</fullName>
    </submittedName>
</protein>
<accession>M7B3P0</accession>
<dbReference type="AlphaFoldDB" id="M7B3P0"/>
<dbReference type="Proteomes" id="UP000031443">
    <property type="component" value="Unassembled WGS sequence"/>
</dbReference>
<name>M7B3P0_CHEMY</name>
<keyword evidence="2" id="KW-1185">Reference proteome</keyword>
<sequence length="115" mass="12743">MSNDILHQLRIGPYIKCLSLQPYPPNLRRLTHGHNFSHTNSHTEDTGPTSYLHCGYFALLWQCNEALSVFPLKSTDFSGDAPILEQGERRIGPIIIDRRALIGAFGSGICPPVAV</sequence>